<dbReference type="GO" id="GO:0005886">
    <property type="term" value="C:plasma membrane"/>
    <property type="evidence" value="ECO:0007669"/>
    <property type="project" value="UniProtKB-SubCell"/>
</dbReference>
<protein>
    <recommendedName>
        <fullName evidence="3">Flagellar FliJ protein</fullName>
    </recommendedName>
</protein>
<comment type="subcellular location">
    <subcellularLocation>
        <location evidence="1">Cell membrane</location>
        <topology evidence="1">Peripheral membrane protein</topology>
        <orientation evidence="1">Cytoplasmic side</orientation>
    </subcellularLocation>
</comment>
<keyword evidence="8" id="KW-0653">Protein transport</keyword>
<evidence type="ECO:0000256" key="1">
    <source>
        <dbReference type="ARBA" id="ARBA00004413"/>
    </source>
</evidence>
<evidence type="ECO:0000256" key="10">
    <source>
        <dbReference type="ARBA" id="ARBA00023225"/>
    </source>
</evidence>
<dbReference type="OrthoDB" id="7220015at2"/>
<dbReference type="EMBL" id="CP038141">
    <property type="protein sequence ID" value="QDH17299.1"/>
    <property type="molecule type" value="Genomic_DNA"/>
</dbReference>
<evidence type="ECO:0000256" key="5">
    <source>
        <dbReference type="ARBA" id="ARBA00022475"/>
    </source>
</evidence>
<keyword evidence="5" id="KW-1003">Cell membrane</keyword>
<gene>
    <name evidence="11" type="ORF">E3D00_06790</name>
</gene>
<reference evidence="11 12" key="1">
    <citation type="submission" date="2019-03" db="EMBL/GenBank/DDBJ databases">
        <title>The complete genome sequence of Swingsia samuiensis NBRC107927(T).</title>
        <authorList>
            <person name="Chua K.-O."/>
            <person name="Chan K.-G."/>
            <person name="See-Too W.-S."/>
        </authorList>
    </citation>
    <scope>NUCLEOTIDE SEQUENCE [LARGE SCALE GENOMIC DNA]</scope>
    <source>
        <strain evidence="11 12">AH83</strain>
    </source>
</reference>
<dbReference type="GO" id="GO:0044781">
    <property type="term" value="P:bacterial-type flagellum organization"/>
    <property type="evidence" value="ECO:0007669"/>
    <property type="project" value="UniProtKB-KW"/>
</dbReference>
<name>A0A4Y6UI72_9PROT</name>
<evidence type="ECO:0000256" key="4">
    <source>
        <dbReference type="ARBA" id="ARBA00022448"/>
    </source>
</evidence>
<keyword evidence="7" id="KW-1005">Bacterial flagellum biogenesis</keyword>
<evidence type="ECO:0000256" key="8">
    <source>
        <dbReference type="ARBA" id="ARBA00022927"/>
    </source>
</evidence>
<dbReference type="GO" id="GO:0006935">
    <property type="term" value="P:chemotaxis"/>
    <property type="evidence" value="ECO:0007669"/>
    <property type="project" value="UniProtKB-KW"/>
</dbReference>
<evidence type="ECO:0000256" key="7">
    <source>
        <dbReference type="ARBA" id="ARBA00022795"/>
    </source>
</evidence>
<keyword evidence="6" id="KW-0145">Chemotaxis</keyword>
<dbReference type="AlphaFoldDB" id="A0A4Y6UI72"/>
<dbReference type="Gene3D" id="1.10.287.1700">
    <property type="match status" value="1"/>
</dbReference>
<evidence type="ECO:0000256" key="9">
    <source>
        <dbReference type="ARBA" id="ARBA00023136"/>
    </source>
</evidence>
<comment type="similarity">
    <text evidence="2">Belongs to the FliJ family.</text>
</comment>
<dbReference type="Proteomes" id="UP000316313">
    <property type="component" value="Chromosome"/>
</dbReference>
<dbReference type="RefSeq" id="WP_141461109.1">
    <property type="nucleotide sequence ID" value="NZ_CP038141.1"/>
</dbReference>
<dbReference type="Pfam" id="PF02050">
    <property type="entry name" value="FliJ"/>
    <property type="match status" value="1"/>
</dbReference>
<dbReference type="GO" id="GO:0071973">
    <property type="term" value="P:bacterial-type flagellum-dependent cell motility"/>
    <property type="evidence" value="ECO:0007669"/>
    <property type="project" value="InterPro"/>
</dbReference>
<proteinExistence type="inferred from homology"/>
<keyword evidence="12" id="KW-1185">Reference proteome</keyword>
<evidence type="ECO:0000256" key="3">
    <source>
        <dbReference type="ARBA" id="ARBA00020392"/>
    </source>
</evidence>
<accession>A0A4Y6UI72</accession>
<keyword evidence="10" id="KW-1006">Bacterial flagellum protein export</keyword>
<dbReference type="GO" id="GO:0009288">
    <property type="term" value="C:bacterial-type flagellum"/>
    <property type="evidence" value="ECO:0007669"/>
    <property type="project" value="InterPro"/>
</dbReference>
<keyword evidence="4" id="KW-0813">Transport</keyword>
<dbReference type="InterPro" id="IPR053716">
    <property type="entry name" value="Flag_assembly_chemotaxis_eff"/>
</dbReference>
<organism evidence="11 12">
    <name type="scientific">Swingsia samuiensis</name>
    <dbReference type="NCBI Taxonomy" id="1293412"/>
    <lineage>
        <taxon>Bacteria</taxon>
        <taxon>Pseudomonadati</taxon>
        <taxon>Pseudomonadota</taxon>
        <taxon>Alphaproteobacteria</taxon>
        <taxon>Acetobacterales</taxon>
        <taxon>Acetobacteraceae</taxon>
        <taxon>Swingsia</taxon>
    </lineage>
</organism>
<evidence type="ECO:0000256" key="2">
    <source>
        <dbReference type="ARBA" id="ARBA00010004"/>
    </source>
</evidence>
<keyword evidence="9" id="KW-0472">Membrane</keyword>
<evidence type="ECO:0000256" key="6">
    <source>
        <dbReference type="ARBA" id="ARBA00022500"/>
    </source>
</evidence>
<evidence type="ECO:0000313" key="12">
    <source>
        <dbReference type="Proteomes" id="UP000316313"/>
    </source>
</evidence>
<dbReference type="GO" id="GO:0015031">
    <property type="term" value="P:protein transport"/>
    <property type="evidence" value="ECO:0007669"/>
    <property type="project" value="UniProtKB-KW"/>
</dbReference>
<sequence length="150" mass="17732">MRSVDQSGPLESLYKLRSDECDQIEQVFTSYHLKEREAESLWRRSLQIKKEEQEKAENAQRSGDEASIQEFSVWLPYGQKEIEETYKRYQKAKGECEVAHQELIQAQAALQAVEKLREQHKVADVRASLLKEQMILDEIALRHFIRRSYF</sequence>
<evidence type="ECO:0000313" key="11">
    <source>
        <dbReference type="EMBL" id="QDH17299.1"/>
    </source>
</evidence>
<dbReference type="InterPro" id="IPR012823">
    <property type="entry name" value="Flagell_FliJ"/>
</dbReference>
<dbReference type="KEGG" id="ssam:E3D00_06790"/>